<keyword evidence="5" id="KW-1185">Reference proteome</keyword>
<accession>A0AAV9GKU0</accession>
<dbReference type="Pfam" id="PF00023">
    <property type="entry name" value="Ank"/>
    <property type="match status" value="1"/>
</dbReference>
<proteinExistence type="predicted"/>
<dbReference type="Gene3D" id="3.40.50.300">
    <property type="entry name" value="P-loop containing nucleotide triphosphate hydrolases"/>
    <property type="match status" value="1"/>
</dbReference>
<feature type="domain" description="Nephrocystin 3-like N-terminal" evidence="3">
    <location>
        <begin position="360"/>
        <end position="535"/>
    </location>
</feature>
<organism evidence="4 5">
    <name type="scientific">Podospora aff. communis PSN243</name>
    <dbReference type="NCBI Taxonomy" id="3040156"/>
    <lineage>
        <taxon>Eukaryota</taxon>
        <taxon>Fungi</taxon>
        <taxon>Dikarya</taxon>
        <taxon>Ascomycota</taxon>
        <taxon>Pezizomycotina</taxon>
        <taxon>Sordariomycetes</taxon>
        <taxon>Sordariomycetidae</taxon>
        <taxon>Sordariales</taxon>
        <taxon>Podosporaceae</taxon>
        <taxon>Podospora</taxon>
    </lineage>
</organism>
<feature type="repeat" description="ANK" evidence="2">
    <location>
        <begin position="1123"/>
        <end position="1155"/>
    </location>
</feature>
<evidence type="ECO:0000313" key="4">
    <source>
        <dbReference type="EMBL" id="KAK4449170.1"/>
    </source>
</evidence>
<reference evidence="4" key="2">
    <citation type="submission" date="2023-05" db="EMBL/GenBank/DDBJ databases">
        <authorList>
            <consortium name="Lawrence Berkeley National Laboratory"/>
            <person name="Steindorff A."/>
            <person name="Hensen N."/>
            <person name="Bonometti L."/>
            <person name="Westerberg I."/>
            <person name="Brannstrom I.O."/>
            <person name="Guillou S."/>
            <person name="Cros-Aarteil S."/>
            <person name="Calhoun S."/>
            <person name="Haridas S."/>
            <person name="Kuo A."/>
            <person name="Mondo S."/>
            <person name="Pangilinan J."/>
            <person name="Riley R."/>
            <person name="Labutti K."/>
            <person name="Andreopoulos B."/>
            <person name="Lipzen A."/>
            <person name="Chen C."/>
            <person name="Yanf M."/>
            <person name="Daum C."/>
            <person name="Ng V."/>
            <person name="Clum A."/>
            <person name="Ohm R."/>
            <person name="Martin F."/>
            <person name="Silar P."/>
            <person name="Natvig D."/>
            <person name="Lalanne C."/>
            <person name="Gautier V."/>
            <person name="Ament-Velasquez S.L."/>
            <person name="Kruys A."/>
            <person name="Hutchinson M.I."/>
            <person name="Powell A.J."/>
            <person name="Barry K."/>
            <person name="Miller A.N."/>
            <person name="Grigoriev I.V."/>
            <person name="Debuchy R."/>
            <person name="Gladieux P."/>
            <person name="Thoren M.H."/>
            <person name="Johannesson H."/>
        </authorList>
    </citation>
    <scope>NUCLEOTIDE SEQUENCE</scope>
    <source>
        <strain evidence="4">PSN243</strain>
    </source>
</reference>
<evidence type="ECO:0000256" key="1">
    <source>
        <dbReference type="ARBA" id="ARBA00022737"/>
    </source>
</evidence>
<dbReference type="Gene3D" id="1.25.40.20">
    <property type="entry name" value="Ankyrin repeat-containing domain"/>
    <property type="match status" value="2"/>
</dbReference>
<dbReference type="Pfam" id="PF12796">
    <property type="entry name" value="Ank_2"/>
    <property type="match status" value="1"/>
</dbReference>
<feature type="repeat" description="ANK" evidence="2">
    <location>
        <begin position="992"/>
        <end position="1024"/>
    </location>
</feature>
<dbReference type="EMBL" id="MU865939">
    <property type="protein sequence ID" value="KAK4449170.1"/>
    <property type="molecule type" value="Genomic_DNA"/>
</dbReference>
<dbReference type="Pfam" id="PF24883">
    <property type="entry name" value="NPHP3_N"/>
    <property type="match status" value="1"/>
</dbReference>
<evidence type="ECO:0000313" key="5">
    <source>
        <dbReference type="Proteomes" id="UP001321760"/>
    </source>
</evidence>
<evidence type="ECO:0000256" key="2">
    <source>
        <dbReference type="PROSITE-ProRule" id="PRU00023"/>
    </source>
</evidence>
<dbReference type="SUPFAM" id="SSF52540">
    <property type="entry name" value="P-loop containing nucleoside triphosphate hydrolases"/>
    <property type="match status" value="1"/>
</dbReference>
<feature type="repeat" description="ANK" evidence="2">
    <location>
        <begin position="1157"/>
        <end position="1189"/>
    </location>
</feature>
<protein>
    <recommendedName>
        <fullName evidence="3">Nephrocystin 3-like N-terminal domain-containing protein</fullName>
    </recommendedName>
</protein>
<dbReference type="Proteomes" id="UP001321760">
    <property type="component" value="Unassembled WGS sequence"/>
</dbReference>
<dbReference type="PROSITE" id="PS50297">
    <property type="entry name" value="ANK_REP_REGION"/>
    <property type="match status" value="3"/>
</dbReference>
<dbReference type="InterPro" id="IPR002110">
    <property type="entry name" value="Ankyrin_rpt"/>
</dbReference>
<feature type="repeat" description="ANK" evidence="2">
    <location>
        <begin position="1056"/>
        <end position="1088"/>
    </location>
</feature>
<dbReference type="PROSITE" id="PS50088">
    <property type="entry name" value="ANK_REPEAT"/>
    <property type="match status" value="4"/>
</dbReference>
<dbReference type="SUPFAM" id="SSF48403">
    <property type="entry name" value="Ankyrin repeat"/>
    <property type="match status" value="1"/>
</dbReference>
<dbReference type="InterPro" id="IPR056884">
    <property type="entry name" value="NPHP3-like_N"/>
</dbReference>
<dbReference type="SUPFAM" id="SSF53474">
    <property type="entry name" value="alpha/beta-Hydrolases"/>
    <property type="match status" value="1"/>
</dbReference>
<keyword evidence="1" id="KW-0677">Repeat</keyword>
<dbReference type="PANTHER" id="PTHR10039">
    <property type="entry name" value="AMELOGENIN"/>
    <property type="match status" value="1"/>
</dbReference>
<evidence type="ECO:0000259" key="3">
    <source>
        <dbReference type="Pfam" id="PF24883"/>
    </source>
</evidence>
<dbReference type="SMART" id="SM00248">
    <property type="entry name" value="ANK"/>
    <property type="match status" value="6"/>
</dbReference>
<name>A0AAV9GKU0_9PEZI</name>
<sequence>MDEADGKYYRGPVPQTGMTVLFEPPEPTLDVVFVHGFTGHPERTWTCAKGGTEHAANDRLQGEGSEPPHKARKLNAFSRAFSSQWGIKPHVYWPRDLLPLSLPQARVLTFGYDSRVRHRFASSVDKGTVCDFAWDLLLALERCRRETSPRPLLFVAHSFGGIVVKEMLRRSKSCQLGQAYLQCVFNTTTGVMFFGTPHAGADPRTFLDRIVEKVFRAAQFTVEEQIIQSLLPTSERLKELRDVFGPMAQERNWTIHSFQEQFGVGILDSGKVVEDTSSCLGLSSVETTQYIRRNHIEMCRFTGVDDPEYIKVVDALRRMASSTCYGEQSLTNDQRERLMDSLRFDQIDARQMTIKNAHTNTCKWLLDTHQYVQWLDPGKSRQHGGFLWIKGKAGTGKSTLMKFALSNSQNEMSEELVTSFFFNARGGDLERSTLGMYRSLLFQILEQDPNLQDVLAELTPLRNAFARKIPIKWNVETLQEVFEVVVKNLNQKPLVCFVDALDECDEYEIRDMMSFFERMGCSMDRTAFRVCFASRHYPQITICKALHLVLEGQVGHDGDIVHYLSSELKIGESKLAKSIRLEVQEKATGVFMWVVLVTRILNREYDSGNIHSLRKMLKSIPKDLHALFREILTHDDYNRDQQLLCILWILYARQPLTPKQLYFAVFSDFQPCPVYEWDQDEINEAAMVKFVISSSKGLAEVTRSSVPTVQFIHESVRDFLTKHNGLRNVWLDLTDNLEGEAHERLKQCCLKTIKHVVAGHRFHDLRQVSSPFKRRIATLDEETPECRISVVFPFLSYAIAHVFSHADLAEETGVDQTEFLQNFCISEWIRLENELRACSQWSWGHTEDASLLYVLGELDVANLIRRHPSRADCFRQEKERYAVPYLAALAAKSSGSFPDFFKTNLLAKSSSAARVFLETQLQAVELPGLTRMLCERFLEQWGSETDSAGFFNLVNADDCVSINLAWHAPEPAVLLYYHRKEFTVDMEAFDSDGQRHLSAAIHRGHESVARLLLERGVSVQGTNEASGSLRVDPLLEASRRGLSGLVSLFIEYGANVSATPLVWAVHAGHEEVVKILLDAGAKFPPEASFVPELMRVVGDDQRVISIAKLLLEHGANLEATNGVDQTALLAAVVRNNLTLVQFLLDEGANIEGIEAHVGQTPLLAALSRNYLSVASLLVERGAKVDVVADHLMRDAGLQLPTTVIPCTE</sequence>
<dbReference type="InterPro" id="IPR027417">
    <property type="entry name" value="P-loop_NTPase"/>
</dbReference>
<dbReference type="AlphaFoldDB" id="A0AAV9GKU0"/>
<dbReference type="InterPro" id="IPR036770">
    <property type="entry name" value="Ankyrin_rpt-contain_sf"/>
</dbReference>
<reference evidence="4" key="1">
    <citation type="journal article" date="2023" name="Mol. Phylogenet. Evol.">
        <title>Genome-scale phylogeny and comparative genomics of the fungal order Sordariales.</title>
        <authorList>
            <person name="Hensen N."/>
            <person name="Bonometti L."/>
            <person name="Westerberg I."/>
            <person name="Brannstrom I.O."/>
            <person name="Guillou S."/>
            <person name="Cros-Aarteil S."/>
            <person name="Calhoun S."/>
            <person name="Haridas S."/>
            <person name="Kuo A."/>
            <person name="Mondo S."/>
            <person name="Pangilinan J."/>
            <person name="Riley R."/>
            <person name="LaButti K."/>
            <person name="Andreopoulos B."/>
            <person name="Lipzen A."/>
            <person name="Chen C."/>
            <person name="Yan M."/>
            <person name="Daum C."/>
            <person name="Ng V."/>
            <person name="Clum A."/>
            <person name="Steindorff A."/>
            <person name="Ohm R.A."/>
            <person name="Martin F."/>
            <person name="Silar P."/>
            <person name="Natvig D.O."/>
            <person name="Lalanne C."/>
            <person name="Gautier V."/>
            <person name="Ament-Velasquez S.L."/>
            <person name="Kruys A."/>
            <person name="Hutchinson M.I."/>
            <person name="Powell A.J."/>
            <person name="Barry K."/>
            <person name="Miller A.N."/>
            <person name="Grigoriev I.V."/>
            <person name="Debuchy R."/>
            <person name="Gladieux P."/>
            <person name="Hiltunen Thoren M."/>
            <person name="Johannesson H."/>
        </authorList>
    </citation>
    <scope>NUCLEOTIDE SEQUENCE</scope>
    <source>
        <strain evidence="4">PSN243</strain>
    </source>
</reference>
<dbReference type="Gene3D" id="3.40.50.1820">
    <property type="entry name" value="alpha/beta hydrolase"/>
    <property type="match status" value="1"/>
</dbReference>
<comment type="caution">
    <text evidence="4">The sequence shown here is derived from an EMBL/GenBank/DDBJ whole genome shotgun (WGS) entry which is preliminary data.</text>
</comment>
<gene>
    <name evidence="4" type="ORF">QBC34DRAFT_406129</name>
</gene>
<dbReference type="PANTHER" id="PTHR10039:SF5">
    <property type="entry name" value="NACHT DOMAIN-CONTAINING PROTEIN"/>
    <property type="match status" value="1"/>
</dbReference>
<dbReference type="InterPro" id="IPR029058">
    <property type="entry name" value="AB_hydrolase_fold"/>
</dbReference>
<keyword evidence="2" id="KW-0040">ANK repeat</keyword>